<dbReference type="InterPro" id="IPR005133">
    <property type="entry name" value="PhaG_MnhG_YufB"/>
</dbReference>
<dbReference type="RefSeq" id="WP_027308218.1">
    <property type="nucleotide sequence ID" value="NZ_FQVG01000004.1"/>
</dbReference>
<evidence type="ECO:0000313" key="4">
    <source>
        <dbReference type="EMBL" id="SHE42891.1"/>
    </source>
</evidence>
<dbReference type="NCBIfam" id="NF009314">
    <property type="entry name" value="PRK12674.1-2"/>
    <property type="match status" value="1"/>
</dbReference>
<dbReference type="PANTHER" id="PTHR34703:SF1">
    <property type="entry name" value="ANTIPORTER SUBUNIT MNHG2-RELATED"/>
    <property type="match status" value="1"/>
</dbReference>
<dbReference type="Pfam" id="PF03334">
    <property type="entry name" value="PhaG_MnhG_YufB"/>
    <property type="match status" value="1"/>
</dbReference>
<reference evidence="5" key="1">
    <citation type="submission" date="2016-11" db="EMBL/GenBank/DDBJ databases">
        <authorList>
            <person name="Varghese N."/>
            <person name="Submissions S."/>
        </authorList>
    </citation>
    <scope>NUCLEOTIDE SEQUENCE [LARGE SCALE GENOMIC DNA]</scope>
    <source>
        <strain evidence="5">DSM 10124</strain>
    </source>
</reference>
<evidence type="ECO:0000313" key="5">
    <source>
        <dbReference type="Proteomes" id="UP000184423"/>
    </source>
</evidence>
<proteinExistence type="inferred from homology"/>
<dbReference type="AlphaFoldDB" id="A0A1M4TEL9"/>
<dbReference type="Proteomes" id="UP000184423">
    <property type="component" value="Unassembled WGS sequence"/>
</dbReference>
<keyword evidence="3" id="KW-1133">Transmembrane helix</keyword>
<gene>
    <name evidence="4" type="ORF">SAMN02746091_00366</name>
</gene>
<evidence type="ECO:0000256" key="3">
    <source>
        <dbReference type="SAM" id="Phobius"/>
    </source>
</evidence>
<dbReference type="GO" id="GO:0015385">
    <property type="term" value="F:sodium:proton antiporter activity"/>
    <property type="evidence" value="ECO:0007669"/>
    <property type="project" value="TreeGrafter"/>
</dbReference>
<keyword evidence="5" id="KW-1185">Reference proteome</keyword>
<dbReference type="NCBIfam" id="TIGR01300">
    <property type="entry name" value="CPA3_mnhG_phaG"/>
    <property type="match status" value="1"/>
</dbReference>
<name>A0A1M4TEL9_9CLOT</name>
<protein>
    <submittedName>
        <fullName evidence="4">Multicomponent Na+:H+ antiporter subunit G</fullName>
    </submittedName>
</protein>
<dbReference type="EMBL" id="FQVG01000004">
    <property type="protein sequence ID" value="SHE42891.1"/>
    <property type="molecule type" value="Genomic_DNA"/>
</dbReference>
<accession>A0A1M4TEL9</accession>
<feature type="transmembrane region" description="Helical" evidence="3">
    <location>
        <begin position="6"/>
        <end position="27"/>
    </location>
</feature>
<keyword evidence="3" id="KW-0812">Transmembrane</keyword>
<feature type="transmembrane region" description="Helical" evidence="3">
    <location>
        <begin position="39"/>
        <end position="58"/>
    </location>
</feature>
<evidence type="ECO:0000256" key="1">
    <source>
        <dbReference type="ARBA" id="ARBA00004141"/>
    </source>
</evidence>
<organism evidence="4 5">
    <name type="scientific">Caloramator proteoclasticus DSM 10124</name>
    <dbReference type="NCBI Taxonomy" id="1121262"/>
    <lineage>
        <taxon>Bacteria</taxon>
        <taxon>Bacillati</taxon>
        <taxon>Bacillota</taxon>
        <taxon>Clostridia</taxon>
        <taxon>Eubacteriales</taxon>
        <taxon>Clostridiaceae</taxon>
        <taxon>Caloramator</taxon>
    </lineage>
</organism>
<comment type="subcellular location">
    <subcellularLocation>
        <location evidence="1">Membrane</location>
        <topology evidence="1">Multi-pass membrane protein</topology>
    </subcellularLocation>
</comment>
<evidence type="ECO:0000256" key="2">
    <source>
        <dbReference type="ARBA" id="ARBA00008404"/>
    </source>
</evidence>
<feature type="transmembrane region" description="Helical" evidence="3">
    <location>
        <begin position="64"/>
        <end position="86"/>
    </location>
</feature>
<keyword evidence="3" id="KW-0472">Membrane</keyword>
<comment type="similarity">
    <text evidence="2">Belongs to the CPA3 antiporters (TC 2.A.63) subunit G family.</text>
</comment>
<sequence>MIYVAYIFMIIGCFFAFAGTVGVLRMPDAYCRMQSSTNIATLGTLGALLGGFIFSLTLKNTSMALKILFIAIFIIITNPVAGHAICKAAYKSGVKAEKLTCDDYGRDFPNE</sequence>
<dbReference type="PANTHER" id="PTHR34703">
    <property type="entry name" value="ANTIPORTER SUBUNIT MNHG2-RELATED"/>
    <property type="match status" value="1"/>
</dbReference>